<reference evidence="9" key="1">
    <citation type="submission" date="2025-08" db="UniProtKB">
        <authorList>
            <consortium name="RefSeq"/>
        </authorList>
    </citation>
    <scope>IDENTIFICATION</scope>
</reference>
<evidence type="ECO:0000256" key="3">
    <source>
        <dbReference type="ARBA" id="ARBA00022989"/>
    </source>
</evidence>
<dbReference type="GO" id="GO:0016020">
    <property type="term" value="C:membrane"/>
    <property type="evidence" value="ECO:0007669"/>
    <property type="project" value="UniProtKB-SubCell"/>
</dbReference>
<organism evidence="8 9">
    <name type="scientific">Clupea harengus</name>
    <name type="common">Atlantic herring</name>
    <dbReference type="NCBI Taxonomy" id="7950"/>
    <lineage>
        <taxon>Eukaryota</taxon>
        <taxon>Metazoa</taxon>
        <taxon>Chordata</taxon>
        <taxon>Craniata</taxon>
        <taxon>Vertebrata</taxon>
        <taxon>Euteleostomi</taxon>
        <taxon>Actinopterygii</taxon>
        <taxon>Neopterygii</taxon>
        <taxon>Teleostei</taxon>
        <taxon>Clupei</taxon>
        <taxon>Clupeiformes</taxon>
        <taxon>Clupeoidei</taxon>
        <taxon>Clupeidae</taxon>
        <taxon>Clupea</taxon>
    </lineage>
</organism>
<dbReference type="Pfam" id="PF07782">
    <property type="entry name" value="DC_STAMP"/>
    <property type="match status" value="1"/>
</dbReference>
<dbReference type="InterPro" id="IPR012858">
    <property type="entry name" value="DC_STAMP-like"/>
</dbReference>
<keyword evidence="8" id="KW-1185">Reference proteome</keyword>
<keyword evidence="2 5" id="KW-0812">Transmembrane</keyword>
<gene>
    <name evidence="9" type="primary">dcst1</name>
</gene>
<evidence type="ECO:0000259" key="6">
    <source>
        <dbReference type="Pfam" id="PF07782"/>
    </source>
</evidence>
<comment type="subcellular location">
    <subcellularLocation>
        <location evidence="1">Membrane</location>
        <topology evidence="1">Multi-pass membrane protein</topology>
    </subcellularLocation>
</comment>
<protein>
    <submittedName>
        <fullName evidence="9">E3 ubiquitin-protein ligase DCST1</fullName>
    </submittedName>
</protein>
<dbReference type="OrthoDB" id="5985669at2759"/>
<sequence length="616" mass="71338">MHNIVMTLSQRLIVGYVFVGVCILGGMFSTRFRCSVLLMFPSILGSHGRAYLMLFVLFGLYQGPISNIPRNIQNVAYSMGCNMDLQIQHSKVMWRVVMDPFVQVVQEIVDDTGELQSEAKNITRNFQSIRDEVMGRYGYTNFEQDLVTTGNSTQEVFAAKTMMRCDYVVEQGIERCRDWFDVKWQECMNTIAVPLINHLLCLPMKFEILCDVMKVMTPWCRDEIPVEGNFGQTFDKLNLSIDKLGAEFTTNVILQKVEQQSVFGLSMLQEDFSTELSKTFEEKKAVVDQLLELVHVLLSFAVIAVFVSAFGYARQYCQDIRFDNIYITTYFRQIDARRRKAGKRYILPLKKAEQKHFIHPWSFSIHPTELKLVVVGLLQVLSLTLFTCVLLAVDWILYHIFDIIRRHSFTEYTFSSHHHIDIDVGGESILANILRKTIGAFNTSSSVDMQSSNQHCLPQPHALTWEEYMWSIVPLLIMALMCCLQVYSNRLRRVIAAFYFPKREKRRILFLYNLQIQKRMMFVNIQRRKLMTAQRSQMSIFSVLIVQIKRLGLKWCCVCGERQRRGQGMDCPGPGCGVVYCPQCWRDLDQFCYACAPCRQHDPLDSGNDTDVYYVD</sequence>
<feature type="domain" description="Dendritic cell-specific transmembrane protein-like" evidence="6">
    <location>
        <begin position="322"/>
        <end position="512"/>
    </location>
</feature>
<name>A0A6P8G809_CLUHA</name>
<dbReference type="PANTHER" id="PTHR21041">
    <property type="entry name" value="DENDRITIC CELL-SPECIFIC TRANSMEMBRANE PROTEIN"/>
    <property type="match status" value="1"/>
</dbReference>
<dbReference type="InterPro" id="IPR051856">
    <property type="entry name" value="CSR-E3_Ligase_Protein"/>
</dbReference>
<evidence type="ECO:0000256" key="2">
    <source>
        <dbReference type="ARBA" id="ARBA00022692"/>
    </source>
</evidence>
<evidence type="ECO:0000313" key="8">
    <source>
        <dbReference type="Proteomes" id="UP000515152"/>
    </source>
</evidence>
<dbReference type="KEGG" id="char:105896122"/>
<dbReference type="Pfam" id="PF26037">
    <property type="entry name" value="zf-RING_DCST1_C"/>
    <property type="match status" value="1"/>
</dbReference>
<dbReference type="Proteomes" id="UP000515152">
    <property type="component" value="Chromosome 11"/>
</dbReference>
<proteinExistence type="predicted"/>
<evidence type="ECO:0000256" key="4">
    <source>
        <dbReference type="ARBA" id="ARBA00023136"/>
    </source>
</evidence>
<dbReference type="CTD" id="149095"/>
<evidence type="ECO:0000256" key="5">
    <source>
        <dbReference type="SAM" id="Phobius"/>
    </source>
</evidence>
<keyword evidence="4 5" id="KW-0472">Membrane</keyword>
<feature type="domain" description="E3 ubiquitin-protein ligase DCST1-like C-terminal" evidence="7">
    <location>
        <begin position="554"/>
        <end position="597"/>
    </location>
</feature>
<feature type="transmembrane region" description="Helical" evidence="5">
    <location>
        <begin position="372"/>
        <end position="398"/>
    </location>
</feature>
<dbReference type="RefSeq" id="XP_031432391.1">
    <property type="nucleotide sequence ID" value="XM_031576531.1"/>
</dbReference>
<feature type="transmembrane region" description="Helical" evidence="5">
    <location>
        <begin position="12"/>
        <end position="29"/>
    </location>
</feature>
<feature type="transmembrane region" description="Helical" evidence="5">
    <location>
        <begin position="293"/>
        <end position="313"/>
    </location>
</feature>
<evidence type="ECO:0000313" key="9">
    <source>
        <dbReference type="RefSeq" id="XP_031432391.1"/>
    </source>
</evidence>
<accession>A0A6P8G809</accession>
<keyword evidence="3 5" id="KW-1133">Transmembrane helix</keyword>
<dbReference type="PANTHER" id="PTHR21041:SF17">
    <property type="entry name" value="E3 UBIQUITIN-PROTEIN LIGASE DCST1"/>
    <property type="match status" value="1"/>
</dbReference>
<dbReference type="InterPro" id="IPR058842">
    <property type="entry name" value="DCST1_C"/>
</dbReference>
<dbReference type="GeneID" id="105896122"/>
<dbReference type="AlphaFoldDB" id="A0A6P8G809"/>
<feature type="transmembrane region" description="Helical" evidence="5">
    <location>
        <begin position="468"/>
        <end position="487"/>
    </location>
</feature>
<evidence type="ECO:0000256" key="1">
    <source>
        <dbReference type="ARBA" id="ARBA00004141"/>
    </source>
</evidence>
<evidence type="ECO:0000259" key="7">
    <source>
        <dbReference type="Pfam" id="PF26037"/>
    </source>
</evidence>